<comment type="caution">
    <text evidence="6">The sequence shown here is derived from an EMBL/GenBank/DDBJ whole genome shotgun (WGS) entry which is preliminary data.</text>
</comment>
<dbReference type="SUPFAM" id="SSF54928">
    <property type="entry name" value="RNA-binding domain, RBD"/>
    <property type="match status" value="1"/>
</dbReference>
<dbReference type="Gene3D" id="3.30.70.330">
    <property type="match status" value="1"/>
</dbReference>
<dbReference type="EMBL" id="CAJVPI010000042">
    <property type="protein sequence ID" value="CAG8464609.1"/>
    <property type="molecule type" value="Genomic_DNA"/>
</dbReference>
<feature type="region of interest" description="Disordered" evidence="4">
    <location>
        <begin position="132"/>
        <end position="187"/>
    </location>
</feature>
<feature type="region of interest" description="Disordered" evidence="4">
    <location>
        <begin position="1"/>
        <end position="22"/>
    </location>
</feature>
<name>A0A9N8VSA8_9GLOM</name>
<dbReference type="GO" id="GO:0034456">
    <property type="term" value="C:UTP-C complex"/>
    <property type="evidence" value="ECO:0007669"/>
    <property type="project" value="TreeGrafter"/>
</dbReference>
<keyword evidence="3" id="KW-0175">Coiled coil</keyword>
<feature type="compositionally biased region" description="Basic and acidic residues" evidence="4">
    <location>
        <begin position="167"/>
        <end position="187"/>
    </location>
</feature>
<evidence type="ECO:0000259" key="5">
    <source>
        <dbReference type="PROSITE" id="PS50102"/>
    </source>
</evidence>
<dbReference type="GO" id="GO:0003723">
    <property type="term" value="F:RNA binding"/>
    <property type="evidence" value="ECO:0007669"/>
    <property type="project" value="UniProtKB-UniRule"/>
</dbReference>
<feature type="compositionally biased region" description="Basic residues" evidence="4">
    <location>
        <begin position="1"/>
        <end position="10"/>
    </location>
</feature>
<dbReference type="PANTHER" id="PTHR13191:SF0">
    <property type="entry name" value="RIBOSOMAL RNA-PROCESSING PROTEIN 7 HOMOLOG A-RELATED"/>
    <property type="match status" value="1"/>
</dbReference>
<evidence type="ECO:0000313" key="6">
    <source>
        <dbReference type="EMBL" id="CAG8464609.1"/>
    </source>
</evidence>
<dbReference type="GO" id="GO:0006364">
    <property type="term" value="P:rRNA processing"/>
    <property type="evidence" value="ECO:0007669"/>
    <property type="project" value="TreeGrafter"/>
</dbReference>
<comment type="similarity">
    <text evidence="1">Belongs to the RRP7 family.</text>
</comment>
<dbReference type="AlphaFoldDB" id="A0A9N8VSA8"/>
<feature type="domain" description="RRM" evidence="5">
    <location>
        <begin position="93"/>
        <end position="176"/>
    </location>
</feature>
<accession>A0A9N8VSA8</accession>
<feature type="compositionally biased region" description="Low complexity" evidence="4">
    <location>
        <begin position="12"/>
        <end position="21"/>
    </location>
</feature>
<dbReference type="Proteomes" id="UP000789739">
    <property type="component" value="Unassembled WGS sequence"/>
</dbReference>
<dbReference type="InterPro" id="IPR040446">
    <property type="entry name" value="RRP7"/>
</dbReference>
<keyword evidence="2" id="KW-0694">RNA-binding</keyword>
<evidence type="ECO:0000256" key="1">
    <source>
        <dbReference type="ARBA" id="ARBA00006110"/>
    </source>
</evidence>
<dbReference type="Pfam" id="PF17799">
    <property type="entry name" value="RRM_Rrp7"/>
    <property type="match status" value="1"/>
</dbReference>
<dbReference type="InterPro" id="IPR040447">
    <property type="entry name" value="RRM_Rrp7"/>
</dbReference>
<gene>
    <name evidence="6" type="ORF">PBRASI_LOCUS765</name>
</gene>
<dbReference type="GO" id="GO:0032545">
    <property type="term" value="C:CURI complex"/>
    <property type="evidence" value="ECO:0007669"/>
    <property type="project" value="TreeGrafter"/>
</dbReference>
<dbReference type="PROSITE" id="PS50102">
    <property type="entry name" value="RRM"/>
    <property type="match status" value="1"/>
</dbReference>
<dbReference type="InterPro" id="IPR035979">
    <property type="entry name" value="RBD_domain_sf"/>
</dbReference>
<feature type="region of interest" description="Disordered" evidence="4">
    <location>
        <begin position="66"/>
        <end position="89"/>
    </location>
</feature>
<protein>
    <submittedName>
        <fullName evidence="6">9086_t:CDS:1</fullName>
    </submittedName>
</protein>
<evidence type="ECO:0000256" key="3">
    <source>
        <dbReference type="SAM" id="Coils"/>
    </source>
</evidence>
<evidence type="ECO:0000256" key="2">
    <source>
        <dbReference type="PROSITE-ProRule" id="PRU00176"/>
    </source>
</evidence>
<dbReference type="Pfam" id="PF12923">
    <property type="entry name" value="RRP7"/>
    <property type="match status" value="1"/>
</dbReference>
<dbReference type="InterPro" id="IPR012677">
    <property type="entry name" value="Nucleotide-bd_a/b_plait_sf"/>
</dbReference>
<feature type="compositionally biased region" description="Low complexity" evidence="4">
    <location>
        <begin position="132"/>
        <end position="150"/>
    </location>
</feature>
<feature type="coiled-coil region" evidence="3">
    <location>
        <begin position="331"/>
        <end position="358"/>
    </location>
</feature>
<proteinExistence type="inferred from homology"/>
<dbReference type="Gene3D" id="6.10.250.1770">
    <property type="match status" value="1"/>
</dbReference>
<dbReference type="InterPro" id="IPR024326">
    <property type="entry name" value="RRP7_C"/>
</dbReference>
<evidence type="ECO:0000256" key="4">
    <source>
        <dbReference type="SAM" id="MobiDB-lite"/>
    </source>
</evidence>
<evidence type="ECO:0000313" key="7">
    <source>
        <dbReference type="Proteomes" id="UP000789739"/>
    </source>
</evidence>
<organism evidence="6 7">
    <name type="scientific">Paraglomus brasilianum</name>
    <dbReference type="NCBI Taxonomy" id="144538"/>
    <lineage>
        <taxon>Eukaryota</taxon>
        <taxon>Fungi</taxon>
        <taxon>Fungi incertae sedis</taxon>
        <taxon>Mucoromycota</taxon>
        <taxon>Glomeromycotina</taxon>
        <taxon>Glomeromycetes</taxon>
        <taxon>Paraglomerales</taxon>
        <taxon>Paraglomeraceae</taxon>
        <taxon>Paraglomus</taxon>
    </lineage>
</organism>
<dbReference type="CDD" id="cd12951">
    <property type="entry name" value="RRP7_Rrp7A"/>
    <property type="match status" value="1"/>
</dbReference>
<sequence length="364" mass="41507">MAKSKKHRTKLSSSKASAKESPVLPQLPGTLFKILPITTYLKVVTNKSSIETKNVTHFCFFKKHETRSRPGSAENSTHNQDGDHKGETLPLDKTLFVTNLPVDATEAHLKELFNECGAVDKVVFRIVDKNLSETNPTSNSSSNGTSISNEAAKEETSMAKKKKKKGKQLEKNTNDSDSQNESHDNSSHLRLVLTPGSSAYIVFKDVEALEKALNMRSKERIWDSVKDIVPPLGLESYINTEIGLRPPLHLLQSKVDSYMSAFTESELARRRELEAKHNKPDEDGFILVTRYGKRNTNTDGNITVSAMREEEARELKPKKKELQDFYRFQLRETKRNKLIELRKKFEEDKKKIELLKATRRFRPY</sequence>
<dbReference type="GO" id="GO:0000028">
    <property type="term" value="P:ribosomal small subunit assembly"/>
    <property type="evidence" value="ECO:0007669"/>
    <property type="project" value="TreeGrafter"/>
</dbReference>
<dbReference type="OrthoDB" id="5390at2759"/>
<dbReference type="PANTHER" id="PTHR13191">
    <property type="entry name" value="RIBOSOMAL RNA PROCESSING PROTEIN 7-RELATED"/>
    <property type="match status" value="1"/>
</dbReference>
<reference evidence="6" key="1">
    <citation type="submission" date="2021-06" db="EMBL/GenBank/DDBJ databases">
        <authorList>
            <person name="Kallberg Y."/>
            <person name="Tangrot J."/>
            <person name="Rosling A."/>
        </authorList>
    </citation>
    <scope>NUCLEOTIDE SEQUENCE</scope>
    <source>
        <strain evidence="6">BR232B</strain>
    </source>
</reference>
<keyword evidence="7" id="KW-1185">Reference proteome</keyword>
<dbReference type="InterPro" id="IPR000504">
    <property type="entry name" value="RRM_dom"/>
</dbReference>